<proteinExistence type="predicted"/>
<evidence type="ECO:0000313" key="1">
    <source>
        <dbReference type="EMBL" id="GAA0460902.1"/>
    </source>
</evidence>
<dbReference type="Proteomes" id="UP001500909">
    <property type="component" value="Unassembled WGS sequence"/>
</dbReference>
<gene>
    <name evidence="1" type="ORF">GCM10010361_26000</name>
</gene>
<accession>A0ABN0ZW27</accession>
<dbReference type="InterPro" id="IPR029061">
    <property type="entry name" value="THDP-binding"/>
</dbReference>
<evidence type="ECO:0000313" key="2">
    <source>
        <dbReference type="Proteomes" id="UP001500909"/>
    </source>
</evidence>
<dbReference type="Gene3D" id="3.40.50.970">
    <property type="match status" value="1"/>
</dbReference>
<protein>
    <submittedName>
        <fullName evidence="1">Uncharacterized protein</fullName>
    </submittedName>
</protein>
<sequence length="221" mass="22581">MTVTDIPEQLARFGRDDEGQQRAAELLTRWATVGEPAFRRAGALRGLATLGHVWWAAGLGSAAEAALRPPHGGVALAPVLSGAALVAAGLVLRAVLLAAADRVADDGAAAVQAHLRTRLLLAALPSTGTPAAEVGDAALGEAPVGHALRGSMANALLQAIGALFLDRGQQAVSLSGGGFSMLTGDCLTLVRYGLPVKVPALRTVALSRPGRRTRGGEWSPR</sequence>
<dbReference type="EMBL" id="BAAABY010000021">
    <property type="protein sequence ID" value="GAA0460902.1"/>
    <property type="molecule type" value="Genomic_DNA"/>
</dbReference>
<comment type="caution">
    <text evidence="1">The sequence shown here is derived from an EMBL/GenBank/DDBJ whole genome shotgun (WGS) entry which is preliminary data.</text>
</comment>
<dbReference type="SUPFAM" id="SSF52518">
    <property type="entry name" value="Thiamin diphosphate-binding fold (THDP-binding)"/>
    <property type="match status" value="1"/>
</dbReference>
<organism evidence="1 2">
    <name type="scientific">Streptomyces olivaceiscleroticus</name>
    <dbReference type="NCBI Taxonomy" id="68245"/>
    <lineage>
        <taxon>Bacteria</taxon>
        <taxon>Bacillati</taxon>
        <taxon>Actinomycetota</taxon>
        <taxon>Actinomycetes</taxon>
        <taxon>Kitasatosporales</taxon>
        <taxon>Streptomycetaceae</taxon>
        <taxon>Streptomyces</taxon>
    </lineage>
</organism>
<name>A0ABN0ZW27_9ACTN</name>
<reference evidence="1 2" key="1">
    <citation type="journal article" date="2019" name="Int. J. Syst. Evol. Microbiol.">
        <title>The Global Catalogue of Microorganisms (GCM) 10K type strain sequencing project: providing services to taxonomists for standard genome sequencing and annotation.</title>
        <authorList>
            <consortium name="The Broad Institute Genomics Platform"/>
            <consortium name="The Broad Institute Genome Sequencing Center for Infectious Disease"/>
            <person name="Wu L."/>
            <person name="Ma J."/>
        </authorList>
    </citation>
    <scope>NUCLEOTIDE SEQUENCE [LARGE SCALE GENOMIC DNA]</scope>
    <source>
        <strain evidence="1 2">JCM 4805</strain>
    </source>
</reference>
<keyword evidence="2" id="KW-1185">Reference proteome</keyword>